<reference evidence="2 3" key="1">
    <citation type="submission" date="2015-07" db="EMBL/GenBank/DDBJ databases">
        <authorList>
            <consortium name="Consortium for Microbial Forensics and Genomics (microFORGE)"/>
            <person name="Knight B.M."/>
            <person name="Roberts D.P."/>
            <person name="Lin D."/>
            <person name="Hari K."/>
            <person name="Fletcher J."/>
            <person name="Melcher U."/>
            <person name="Blagden T."/>
            <person name="Winegar R.A."/>
        </authorList>
    </citation>
    <scope>NUCLEOTIDE SEQUENCE [LARGE SCALE GENOMIC DNA]</scope>
    <source>
        <strain evidence="2 3">X11-5A</strain>
    </source>
</reference>
<dbReference type="GO" id="GO:0006355">
    <property type="term" value="P:regulation of DNA-templated transcription"/>
    <property type="evidence" value="ECO:0007669"/>
    <property type="project" value="InterPro"/>
</dbReference>
<dbReference type="GO" id="GO:0003677">
    <property type="term" value="F:DNA binding"/>
    <property type="evidence" value="ECO:0007669"/>
    <property type="project" value="InterPro"/>
</dbReference>
<dbReference type="InterPro" id="IPR016032">
    <property type="entry name" value="Sig_transdc_resp-reg_C-effctor"/>
</dbReference>
<evidence type="ECO:0000256" key="1">
    <source>
        <dbReference type="SAM" id="MobiDB-lite"/>
    </source>
</evidence>
<organism evidence="2 3">
    <name type="scientific">Xanthomonas oryzae</name>
    <dbReference type="NCBI Taxonomy" id="347"/>
    <lineage>
        <taxon>Bacteria</taxon>
        <taxon>Pseudomonadati</taxon>
        <taxon>Pseudomonadota</taxon>
        <taxon>Gammaproteobacteria</taxon>
        <taxon>Lysobacterales</taxon>
        <taxon>Lysobacteraceae</taxon>
        <taxon>Xanthomonas</taxon>
    </lineage>
</organism>
<evidence type="ECO:0000313" key="3">
    <source>
        <dbReference type="Proteomes" id="UP000036790"/>
    </source>
</evidence>
<gene>
    <name evidence="2" type="ORF">ADT25_19545</name>
</gene>
<reference evidence="2 3" key="2">
    <citation type="submission" date="2015-09" db="EMBL/GenBank/DDBJ databases">
        <title>Draft genome sequence of Xanthomonas oryzae pv. USA str. X11-5A.</title>
        <authorList>
            <person name="Knight B.M."/>
            <person name="Roberts D.P."/>
            <person name="Lin D."/>
            <person name="Hari K."/>
            <person name="Fletcher J."/>
            <person name="Melcher U."/>
            <person name="Blagden T."/>
            <person name="Winegar R.A."/>
        </authorList>
    </citation>
    <scope>NUCLEOTIDE SEQUENCE [LARGE SCALE GENOMIC DNA]</scope>
    <source>
        <strain evidence="2 3">X11-5A</strain>
    </source>
</reference>
<dbReference type="Proteomes" id="UP000036790">
    <property type="component" value="Unassembled WGS sequence"/>
</dbReference>
<dbReference type="EMBL" id="LHUJ01000334">
    <property type="protein sequence ID" value="KOR40430.1"/>
    <property type="molecule type" value="Genomic_DNA"/>
</dbReference>
<name>A0AAP0ZIB0_9XANT</name>
<dbReference type="SUPFAM" id="SSF46894">
    <property type="entry name" value="C-terminal effector domain of the bipartite response regulators"/>
    <property type="match status" value="1"/>
</dbReference>
<comment type="caution">
    <text evidence="2">The sequence shown here is derived from an EMBL/GenBank/DDBJ whole genome shotgun (WGS) entry which is preliminary data.</text>
</comment>
<sequence length="134" mass="13974">MDGHRQAPRKQFTQLRQAPSKCRNGLDIAMHRLRRKLHGSGVGIRTIRGLGYLLQQDQDGDDEGAADPGAARPAPTPAAVPCGADAGGVLAIDAAVTYRMALADGPVDIAPHAPGHSSGRGHADTECITGWVPP</sequence>
<proteinExistence type="predicted"/>
<dbReference type="AlphaFoldDB" id="A0AAP0ZIB0"/>
<dbReference type="Gene3D" id="1.10.10.10">
    <property type="entry name" value="Winged helix-like DNA-binding domain superfamily/Winged helix DNA-binding domain"/>
    <property type="match status" value="1"/>
</dbReference>
<accession>A0AAP0ZIB0</accession>
<feature type="region of interest" description="Disordered" evidence="1">
    <location>
        <begin position="112"/>
        <end position="134"/>
    </location>
</feature>
<dbReference type="InterPro" id="IPR036388">
    <property type="entry name" value="WH-like_DNA-bd_sf"/>
</dbReference>
<feature type="region of interest" description="Disordered" evidence="1">
    <location>
        <begin position="55"/>
        <end position="78"/>
    </location>
</feature>
<feature type="compositionally biased region" description="Low complexity" evidence="1">
    <location>
        <begin position="66"/>
        <end position="78"/>
    </location>
</feature>
<evidence type="ECO:0000313" key="2">
    <source>
        <dbReference type="EMBL" id="KOR40430.1"/>
    </source>
</evidence>
<protein>
    <submittedName>
        <fullName evidence="2">Uncharacterized protein</fullName>
    </submittedName>
</protein>